<gene>
    <name evidence="2" type="ORF">EV199_5674</name>
</gene>
<name>A0A4V2EZ74_9BACT</name>
<reference evidence="2 3" key="1">
    <citation type="submission" date="2019-02" db="EMBL/GenBank/DDBJ databases">
        <title>Genomic Encyclopedia of Type Strains, Phase IV (KMG-IV): sequencing the most valuable type-strain genomes for metagenomic binning, comparative biology and taxonomic classification.</title>
        <authorList>
            <person name="Goeker M."/>
        </authorList>
    </citation>
    <scope>NUCLEOTIDE SEQUENCE [LARGE SCALE GENOMIC DNA]</scope>
    <source>
        <strain evidence="2 3">DSM 18116</strain>
    </source>
</reference>
<evidence type="ECO:0000256" key="1">
    <source>
        <dbReference type="SAM" id="Phobius"/>
    </source>
</evidence>
<organism evidence="2 3">
    <name type="scientific">Pseudobacter ginsenosidimutans</name>
    <dbReference type="NCBI Taxonomy" id="661488"/>
    <lineage>
        <taxon>Bacteria</taxon>
        <taxon>Pseudomonadati</taxon>
        <taxon>Bacteroidota</taxon>
        <taxon>Chitinophagia</taxon>
        <taxon>Chitinophagales</taxon>
        <taxon>Chitinophagaceae</taxon>
        <taxon>Pseudobacter</taxon>
    </lineage>
</organism>
<protein>
    <submittedName>
        <fullName evidence="2">Uncharacterized protein</fullName>
    </submittedName>
</protein>
<keyword evidence="3" id="KW-1185">Reference proteome</keyword>
<proteinExistence type="predicted"/>
<keyword evidence="1" id="KW-0472">Membrane</keyword>
<evidence type="ECO:0000313" key="3">
    <source>
        <dbReference type="Proteomes" id="UP000293874"/>
    </source>
</evidence>
<evidence type="ECO:0000313" key="2">
    <source>
        <dbReference type="EMBL" id="RZS65500.1"/>
    </source>
</evidence>
<accession>A0A4V2EZ74</accession>
<dbReference type="Proteomes" id="UP000293874">
    <property type="component" value="Unassembled WGS sequence"/>
</dbReference>
<keyword evidence="1" id="KW-0812">Transmembrane</keyword>
<keyword evidence="1" id="KW-1133">Transmembrane helix</keyword>
<sequence length="132" mass="14887">MIPISEFLSYFNCRQASIRTLILSMGLLLVLFSSFVTPRVQQQQHVKAGWLLPSTTGMERLAEFKDASGPNSDLHLSIRKQTKVKCVKKLQPGSEVAEKSVETLHISSSPSAGFDTVKRPAYYVFLFRYTLF</sequence>
<comment type="caution">
    <text evidence="2">The sequence shown here is derived from an EMBL/GenBank/DDBJ whole genome shotgun (WGS) entry which is preliminary data.</text>
</comment>
<feature type="transmembrane region" description="Helical" evidence="1">
    <location>
        <begin position="16"/>
        <end position="37"/>
    </location>
</feature>
<dbReference type="EMBL" id="SGXA01000005">
    <property type="protein sequence ID" value="RZS65500.1"/>
    <property type="molecule type" value="Genomic_DNA"/>
</dbReference>
<dbReference type="AlphaFoldDB" id="A0A4V2EZ74"/>